<sequence>MEALTPCQATWSVPFGFATYELTQTVDGPIIAGDGQIDHGPRTYHWGIQHVYDDGTLRIVVRPGDRETYSASGYYMSLETLAGQPGRQFSNVHAALAAARDELLRWPNYRRALATQGLHVKTGCQ</sequence>
<comment type="caution">
    <text evidence="1">The sequence shown here is derived from an EMBL/GenBank/DDBJ whole genome shotgun (WGS) entry which is preliminary data.</text>
</comment>
<keyword evidence="2" id="KW-1185">Reference proteome</keyword>
<evidence type="ECO:0000313" key="1">
    <source>
        <dbReference type="EMBL" id="MCZ0730671.1"/>
    </source>
</evidence>
<accession>A0ABT4HKF8</accession>
<protein>
    <submittedName>
        <fullName evidence="1">Uncharacterized protein</fullName>
    </submittedName>
</protein>
<dbReference type="RefSeq" id="WP_268787192.1">
    <property type="nucleotide sequence ID" value="NZ_JAPQYE010000011.1"/>
</dbReference>
<evidence type="ECO:0000313" key="2">
    <source>
        <dbReference type="Proteomes" id="UP001084650"/>
    </source>
</evidence>
<dbReference type="EMBL" id="JAPQYE010000011">
    <property type="protein sequence ID" value="MCZ0730671.1"/>
    <property type="molecule type" value="Genomic_DNA"/>
</dbReference>
<name>A0ABT4HKF8_MYCIR</name>
<proteinExistence type="predicted"/>
<organism evidence="1 2">
    <name type="scientific">Mycolicibacterium iranicum</name>
    <name type="common">Mycobacterium iranicum</name>
    <dbReference type="NCBI Taxonomy" id="912594"/>
    <lineage>
        <taxon>Bacteria</taxon>
        <taxon>Bacillati</taxon>
        <taxon>Actinomycetota</taxon>
        <taxon>Actinomycetes</taxon>
        <taxon>Mycobacteriales</taxon>
        <taxon>Mycobacteriaceae</taxon>
        <taxon>Mycolicibacterium</taxon>
    </lineage>
</organism>
<gene>
    <name evidence="1" type="ORF">OY187_21710</name>
</gene>
<reference evidence="1" key="1">
    <citation type="submission" date="2022-12" db="EMBL/GenBank/DDBJ databases">
        <title>Whole genome sequence of Mycolicibacterium iranicum strain SBH312.</title>
        <authorList>
            <person name="Jani J."/>
            <person name="Arifin Mustapha Z."/>
            <person name="Ahmed K."/>
            <person name="Kai Ling C."/>
        </authorList>
    </citation>
    <scope>NUCLEOTIDE SEQUENCE</scope>
    <source>
        <strain evidence="1">SBH312</strain>
    </source>
</reference>
<dbReference type="Proteomes" id="UP001084650">
    <property type="component" value="Unassembled WGS sequence"/>
</dbReference>